<dbReference type="NCBIfam" id="NF003229">
    <property type="entry name" value="PRK04195.1-5"/>
    <property type="match status" value="1"/>
</dbReference>
<proteinExistence type="predicted"/>
<protein>
    <recommendedName>
        <fullName evidence="2">AAA+ ATPase domain-containing protein</fullName>
    </recommendedName>
</protein>
<name>X1FHD5_9ZZZZ</name>
<sequence length="399" mass="45901">MTWTEKHRPKNFEEVKGQDEAILKIKNFINNFPSQGVGGRGARGGNKKALILHGPPGTGKTTISYALAHETNSEIFELNASDLRNKTKLKEILRPATEQKSLSKKNKIILVDEVDGISRADWGGISELISLINSTPYPIIITANDIWNKSLAPLRKKSELMQLKGIDYKTIKDVLINILRKENKFIDNQVLTNIAIKTKGDLRAAINDLQTISNLEDPSSVIFDERNKETDIFNSLKQIFKDKPTNETLKIFDSVNMSIDDIILWVEENIPAEYEGEELAKAFERLSKTDIFKGRIYKQQYWRFLVYENILLSYGIAASKKNTKTGFTSYKKPTRILKIWLNNQRTIKKKSIAQKYAQYVHIGQRRAMNEFPVIKQILKNPEIRKELRLNEEEVEYLEK</sequence>
<keyword evidence="1" id="KW-0235">DNA replication</keyword>
<dbReference type="Gene3D" id="3.40.50.300">
    <property type="entry name" value="P-loop containing nucleotide triphosphate hydrolases"/>
    <property type="match status" value="1"/>
</dbReference>
<evidence type="ECO:0000313" key="3">
    <source>
        <dbReference type="EMBL" id="GAH28804.1"/>
    </source>
</evidence>
<evidence type="ECO:0000256" key="1">
    <source>
        <dbReference type="ARBA" id="ARBA00022705"/>
    </source>
</evidence>
<dbReference type="PANTHER" id="PTHR23389:SF6">
    <property type="entry name" value="REPLICATION FACTOR C SUBUNIT 1"/>
    <property type="match status" value="1"/>
</dbReference>
<dbReference type="GO" id="GO:0016887">
    <property type="term" value="F:ATP hydrolysis activity"/>
    <property type="evidence" value="ECO:0007669"/>
    <property type="project" value="InterPro"/>
</dbReference>
<accession>X1FHD5</accession>
<gene>
    <name evidence="3" type="ORF">S03H2_03020</name>
</gene>
<dbReference type="PANTHER" id="PTHR23389">
    <property type="entry name" value="CHROMOSOME TRANSMISSION FIDELITY FACTOR 18"/>
    <property type="match status" value="1"/>
</dbReference>
<organism evidence="3">
    <name type="scientific">marine sediment metagenome</name>
    <dbReference type="NCBI Taxonomy" id="412755"/>
    <lineage>
        <taxon>unclassified sequences</taxon>
        <taxon>metagenomes</taxon>
        <taxon>ecological metagenomes</taxon>
    </lineage>
</organism>
<dbReference type="InterPro" id="IPR003593">
    <property type="entry name" value="AAA+_ATPase"/>
</dbReference>
<dbReference type="Pfam" id="PF00004">
    <property type="entry name" value="AAA"/>
    <property type="match status" value="1"/>
</dbReference>
<dbReference type="GO" id="GO:0005524">
    <property type="term" value="F:ATP binding"/>
    <property type="evidence" value="ECO:0007669"/>
    <property type="project" value="InterPro"/>
</dbReference>
<dbReference type="SMART" id="SM00382">
    <property type="entry name" value="AAA"/>
    <property type="match status" value="1"/>
</dbReference>
<reference evidence="3" key="1">
    <citation type="journal article" date="2014" name="Front. Microbiol.">
        <title>High frequency of phylogenetically diverse reductive dehalogenase-homologous genes in deep subseafloor sedimentary metagenomes.</title>
        <authorList>
            <person name="Kawai M."/>
            <person name="Futagami T."/>
            <person name="Toyoda A."/>
            <person name="Takaki Y."/>
            <person name="Nishi S."/>
            <person name="Hori S."/>
            <person name="Arai W."/>
            <person name="Tsubouchi T."/>
            <person name="Morono Y."/>
            <person name="Uchiyama I."/>
            <person name="Ito T."/>
            <person name="Fujiyama A."/>
            <person name="Inagaki F."/>
            <person name="Takami H."/>
        </authorList>
    </citation>
    <scope>NUCLEOTIDE SEQUENCE</scope>
    <source>
        <strain evidence="3">Expedition CK06-06</strain>
    </source>
</reference>
<dbReference type="SUPFAM" id="SSF52540">
    <property type="entry name" value="P-loop containing nucleoside triphosphate hydrolases"/>
    <property type="match status" value="1"/>
</dbReference>
<dbReference type="EMBL" id="BARU01001073">
    <property type="protein sequence ID" value="GAH28804.1"/>
    <property type="molecule type" value="Genomic_DNA"/>
</dbReference>
<dbReference type="InterPro" id="IPR003959">
    <property type="entry name" value="ATPase_AAA_core"/>
</dbReference>
<dbReference type="GO" id="GO:0006260">
    <property type="term" value="P:DNA replication"/>
    <property type="evidence" value="ECO:0007669"/>
    <property type="project" value="UniProtKB-KW"/>
</dbReference>
<dbReference type="AlphaFoldDB" id="X1FHD5"/>
<comment type="caution">
    <text evidence="3">The sequence shown here is derived from an EMBL/GenBank/DDBJ whole genome shotgun (WGS) entry which is preliminary data.</text>
</comment>
<evidence type="ECO:0000259" key="2">
    <source>
        <dbReference type="SMART" id="SM00382"/>
    </source>
</evidence>
<feature type="domain" description="AAA+ ATPase" evidence="2">
    <location>
        <begin position="46"/>
        <end position="167"/>
    </location>
</feature>
<dbReference type="CDD" id="cd00009">
    <property type="entry name" value="AAA"/>
    <property type="match status" value="1"/>
</dbReference>
<dbReference type="Gene3D" id="1.10.8.60">
    <property type="match status" value="1"/>
</dbReference>
<dbReference type="InterPro" id="IPR027417">
    <property type="entry name" value="P-loop_NTPase"/>
</dbReference>